<proteinExistence type="predicted"/>
<name>A0A386H1E6_9CLOT</name>
<organism evidence="2 3">
    <name type="scientific">Clostridium fermenticellae</name>
    <dbReference type="NCBI Taxonomy" id="2068654"/>
    <lineage>
        <taxon>Bacteria</taxon>
        <taxon>Bacillati</taxon>
        <taxon>Bacillota</taxon>
        <taxon>Clostridia</taxon>
        <taxon>Eubacteriales</taxon>
        <taxon>Clostridiaceae</taxon>
        <taxon>Clostridium</taxon>
    </lineage>
</organism>
<dbReference type="Proteomes" id="UP000266301">
    <property type="component" value="Chromosome"/>
</dbReference>
<dbReference type="SUPFAM" id="SSF81606">
    <property type="entry name" value="PP2C-like"/>
    <property type="match status" value="1"/>
</dbReference>
<accession>A0A386H1E6</accession>
<sequence>MSFFIDAAYGTLKKYGEELSGDIVNIEKLEDCTIIILADGLGSGVKANTIASLTSRIASNMLKNGANMYETVDAVANMLPVSATRKIPYSTFTIIKIYNNGQTYIAEYNNPSIFAMRNSKSININMNEVNINGKLIKESTLFLQEDDLLTIVSDGVLHAGLDNVLDFGWQREDVENYLTRKNCNTLNVQALNKDLLNACLNLYSYKPGDDTTVASIKVIKPSVVNIFTGPPENKKDDGIFIEKFMSSKGKKIICGGTAANIAQRELKRNLKVNLDFLDTDLPPTATMDGIDLITEGVLTLKAVVETLKKYLDTSYEKMDYIYSNNKNGADALLKILLEECTHLNLWVGKAENPAHRNLNLPTGLNSKSQLVKRLSNYMKALGKEVTINHI</sequence>
<evidence type="ECO:0000313" key="3">
    <source>
        <dbReference type="Proteomes" id="UP000266301"/>
    </source>
</evidence>
<protein>
    <submittedName>
        <fullName evidence="2">Serine/threonine-protein phosphatase</fullName>
    </submittedName>
</protein>
<dbReference type="InterPro" id="IPR001932">
    <property type="entry name" value="PPM-type_phosphatase-like_dom"/>
</dbReference>
<dbReference type="EMBL" id="CP032416">
    <property type="protein sequence ID" value="AYD39499.1"/>
    <property type="molecule type" value="Genomic_DNA"/>
</dbReference>
<dbReference type="InterPro" id="IPR036457">
    <property type="entry name" value="PPM-type-like_dom_sf"/>
</dbReference>
<dbReference type="Pfam" id="PF07228">
    <property type="entry name" value="SpoIIE"/>
    <property type="match status" value="1"/>
</dbReference>
<keyword evidence="3" id="KW-1185">Reference proteome</keyword>
<dbReference type="KEGG" id="cfer:D4Z93_02665"/>
<feature type="domain" description="PPM-type phosphatase" evidence="1">
    <location>
        <begin position="4"/>
        <end position="218"/>
    </location>
</feature>
<dbReference type="Gene3D" id="3.60.40.10">
    <property type="entry name" value="PPM-type phosphatase domain"/>
    <property type="match status" value="1"/>
</dbReference>
<gene>
    <name evidence="2" type="ORF">D4Z93_02665</name>
</gene>
<dbReference type="InterPro" id="IPR039248">
    <property type="entry name" value="Ptase_RsbX"/>
</dbReference>
<evidence type="ECO:0000259" key="1">
    <source>
        <dbReference type="SMART" id="SM00331"/>
    </source>
</evidence>
<dbReference type="PANTHER" id="PTHR35801">
    <property type="entry name" value="PHOSPHOSERINE PHOSPHATASE RSBX"/>
    <property type="match status" value="1"/>
</dbReference>
<dbReference type="RefSeq" id="WP_119970208.1">
    <property type="nucleotide sequence ID" value="NZ_CP032416.1"/>
</dbReference>
<reference evidence="2 3" key="1">
    <citation type="journal article" date="2019" name="Int. J. Syst. Evol. Microbiol.">
        <title>Clostridium fermenticellae sp. nov., isolated from the mud in a fermentation cellar for the production of the Chinese liquor, baijiu.</title>
        <authorList>
            <person name="Xu P.X."/>
            <person name="Chai L.J."/>
            <person name="Qiu T."/>
            <person name="Zhang X.J."/>
            <person name="Lu Z.M."/>
            <person name="Xiao C."/>
            <person name="Wang S.T."/>
            <person name="Shen C.H."/>
            <person name="Shi J.S."/>
            <person name="Xu Z.H."/>
        </authorList>
    </citation>
    <scope>NUCLEOTIDE SEQUENCE [LARGE SCALE GENOMIC DNA]</scope>
    <source>
        <strain evidence="2 3">JN500901</strain>
    </source>
</reference>
<dbReference type="SMART" id="SM00331">
    <property type="entry name" value="PP2C_SIG"/>
    <property type="match status" value="1"/>
</dbReference>
<dbReference type="AlphaFoldDB" id="A0A386H1E6"/>
<evidence type="ECO:0000313" key="2">
    <source>
        <dbReference type="EMBL" id="AYD39499.1"/>
    </source>
</evidence>
<dbReference type="PANTHER" id="PTHR35801:SF1">
    <property type="entry name" value="PHOSPHOSERINE PHOSPHATASE RSBX"/>
    <property type="match status" value="1"/>
</dbReference>
<dbReference type="OrthoDB" id="1090916at2"/>